<gene>
    <name evidence="1" type="ORF">CKAN_01433700</name>
</gene>
<dbReference type="InterPro" id="IPR013785">
    <property type="entry name" value="Aldolase_TIM"/>
</dbReference>
<dbReference type="AlphaFoldDB" id="A0A3S3MST6"/>
<organism evidence="1 2">
    <name type="scientific">Cinnamomum micranthum f. kanehirae</name>
    <dbReference type="NCBI Taxonomy" id="337451"/>
    <lineage>
        <taxon>Eukaryota</taxon>
        <taxon>Viridiplantae</taxon>
        <taxon>Streptophyta</taxon>
        <taxon>Embryophyta</taxon>
        <taxon>Tracheophyta</taxon>
        <taxon>Spermatophyta</taxon>
        <taxon>Magnoliopsida</taxon>
        <taxon>Magnoliidae</taxon>
        <taxon>Laurales</taxon>
        <taxon>Lauraceae</taxon>
        <taxon>Cinnamomum</taxon>
    </lineage>
</organism>
<keyword evidence="2" id="KW-1185">Reference proteome</keyword>
<proteinExistence type="predicted"/>
<evidence type="ECO:0000313" key="2">
    <source>
        <dbReference type="Proteomes" id="UP000283530"/>
    </source>
</evidence>
<dbReference type="EMBL" id="QPKB01000005">
    <property type="protein sequence ID" value="RWR85469.1"/>
    <property type="molecule type" value="Genomic_DNA"/>
</dbReference>
<name>A0A3S3MST6_9MAGN</name>
<sequence>MVDVLMEQNIIPGLKEMRSVCGQYSKRAISSCSEGCRLGTRTICFNCTNHPAPAWSPQVQSVKEKATTEQKSLNLHRNSHLPFWDCDKATLKFECREPSTKPWHVSFSYANVLQKKCLKWTRRPANEKAAREDL</sequence>
<protein>
    <submittedName>
        <fullName evidence="1">Uncharacterized protein</fullName>
    </submittedName>
</protein>
<accession>A0A3S3MST6</accession>
<dbReference type="Proteomes" id="UP000283530">
    <property type="component" value="Unassembled WGS sequence"/>
</dbReference>
<evidence type="ECO:0000313" key="1">
    <source>
        <dbReference type="EMBL" id="RWR85469.1"/>
    </source>
</evidence>
<dbReference type="Gene3D" id="3.20.20.70">
    <property type="entry name" value="Aldolase class I"/>
    <property type="match status" value="1"/>
</dbReference>
<comment type="caution">
    <text evidence="1">The sequence shown here is derived from an EMBL/GenBank/DDBJ whole genome shotgun (WGS) entry which is preliminary data.</text>
</comment>
<reference evidence="1 2" key="1">
    <citation type="journal article" date="2019" name="Nat. Plants">
        <title>Stout camphor tree genome fills gaps in understanding of flowering plant genome evolution.</title>
        <authorList>
            <person name="Chaw S.M."/>
            <person name="Liu Y.C."/>
            <person name="Wu Y.W."/>
            <person name="Wang H.Y."/>
            <person name="Lin C.I."/>
            <person name="Wu C.S."/>
            <person name="Ke H.M."/>
            <person name="Chang L.Y."/>
            <person name="Hsu C.Y."/>
            <person name="Yang H.T."/>
            <person name="Sudianto E."/>
            <person name="Hsu M.H."/>
            <person name="Wu K.P."/>
            <person name="Wang L.N."/>
            <person name="Leebens-Mack J.H."/>
            <person name="Tsai I.J."/>
        </authorList>
    </citation>
    <scope>NUCLEOTIDE SEQUENCE [LARGE SCALE GENOMIC DNA]</scope>
    <source>
        <strain evidence="2">cv. Chaw 1501</strain>
        <tissue evidence="1">Young leaves</tissue>
    </source>
</reference>